<dbReference type="Proteomes" id="UP001205105">
    <property type="component" value="Unassembled WGS sequence"/>
</dbReference>
<evidence type="ECO:0000313" key="1">
    <source>
        <dbReference type="EMBL" id="KAI7844406.1"/>
    </source>
</evidence>
<gene>
    <name evidence="1" type="ORF">COHA_002000</name>
</gene>
<accession>A0AAD5DWM0</accession>
<name>A0AAD5DWM0_9CHLO</name>
<evidence type="ECO:0000313" key="2">
    <source>
        <dbReference type="Proteomes" id="UP001205105"/>
    </source>
</evidence>
<keyword evidence="2" id="KW-1185">Reference proteome</keyword>
<comment type="caution">
    <text evidence="1">The sequence shown here is derived from an EMBL/GenBank/DDBJ whole genome shotgun (WGS) entry which is preliminary data.</text>
</comment>
<dbReference type="EMBL" id="JADXDR010000031">
    <property type="protein sequence ID" value="KAI7844406.1"/>
    <property type="molecule type" value="Genomic_DNA"/>
</dbReference>
<protein>
    <submittedName>
        <fullName evidence="1">Uncharacterized protein</fullName>
    </submittedName>
</protein>
<organism evidence="1 2">
    <name type="scientific">Chlorella ohadii</name>
    <dbReference type="NCBI Taxonomy" id="2649997"/>
    <lineage>
        <taxon>Eukaryota</taxon>
        <taxon>Viridiplantae</taxon>
        <taxon>Chlorophyta</taxon>
        <taxon>core chlorophytes</taxon>
        <taxon>Trebouxiophyceae</taxon>
        <taxon>Chlorellales</taxon>
        <taxon>Chlorellaceae</taxon>
        <taxon>Chlorella clade</taxon>
        <taxon>Chlorella</taxon>
    </lineage>
</organism>
<reference evidence="1" key="1">
    <citation type="submission" date="2020-11" db="EMBL/GenBank/DDBJ databases">
        <title>Chlorella ohadii genome sequencing and assembly.</title>
        <authorList>
            <person name="Murik O."/>
            <person name="Treves H."/>
            <person name="Kedem I."/>
            <person name="Shotland Y."/>
            <person name="Kaplan A."/>
        </authorList>
    </citation>
    <scope>NUCLEOTIDE SEQUENCE</scope>
    <source>
        <strain evidence="1">1</strain>
    </source>
</reference>
<proteinExistence type="predicted"/>
<dbReference type="AlphaFoldDB" id="A0AAD5DWM0"/>
<sequence length="333" mass="35063">MSNDLIEQLQRLAHGFSAPCASEEAAKALFAAAAVLKTEAHRVALPDPAEVSSTLATLLQHFGTLKSALRKTCTLSAALRTQFNAACVAIYGCAQLARRLPPRHNDSFRLASSLAVVFDAGPAALQQRASNAAGVPELFAVTVLECCYQLVAVSAVLKTATNLLTQPEAAAAFVRTAGRPDAVLPWLGAVSQVLLAVPEELTGARIQQLLGGGDPATGWHARTLVKYASVVQLLLAYLPDAYNTAVQQSPATQQAVLSVLLDRCLPLLAADSSADTLADETQPVYDLALCLGYALDAHCLEQGLTARMQQPTSAAYIRKALQMALSVHAGALR</sequence>